<feature type="compositionally biased region" description="Low complexity" evidence="18">
    <location>
        <begin position="941"/>
        <end position="952"/>
    </location>
</feature>
<feature type="domain" description="EF-hand" evidence="20">
    <location>
        <begin position="199"/>
        <end position="234"/>
    </location>
</feature>
<accession>A0A0X8HSN9</accession>
<sequence length="1326" mass="146425">MYNPYQQPHQGSNQQNLYQQQTGFVNQGQQTNRIPTAAGFGNYQQYVQPLPPQQQQQQQQSQHQQQQQQQYQQQQYQQQQFQQQQRSYGDMNIYQQQQPQQTGYYMQGQFQAQNQLQTQLQPQKTSQMYGNSPVTGITSAPTGFDQALKPQQTGYYAQQQWPNEPLKPNATGFVNSFASNGINKELHIPLIRLSFITPADQAKFENLFRHFVQKGSNTISGSDCRTVLLRSGLNPSQLARIWTLCDTNKAGELLFPEFALAMSLVNTVLKGDSIPHELPPKIKNEVNGFVDAINFSCADQASEASTPFDEFTIGIGTLHPQATGFMPPTSFGVPMLSQMTGGTGTGTNFPMNTTFNQVMPLQSQHTGGLPNQGMMQPQITGGAQPSMSGNMTGVISSQGMIQPQLTGGTPSTVPMQRQITGGMQYQAPIQSQYTGGMPSQGTGGAQKPLNTGSMPQISFGQPLQSQNTGSAVQQPMNSGYTPAVQSQPTGFLPPASFAPTAPLVAQKTGFGNNEIYNNTNFISKFLVEEDRLTPEEKSLFYKIFDTYDSEKTGLLHFKVAAEVFRKSGLNRSDLEHIWNLCDTNGSGQLNKQEFALGMHLIYRKLNGYAMPNVLPPSLVPSSTRILNNVKKQLKGSTSDKNKKEPTRIDGLAFKHNDDDVLPSFRNRRKSTVEQQHADENKETIKNLRNAIDEKTHQLNSEKSLLQQLLQSQQAEDEEAKKQIERLKEQILSLPIGDAIPPHVPPELRSRFESLANKIPILFNDITRIDEEITSAKIQLYSAKNPSAIVGSGPNGEITEYDQRKAKQKALLASRMAALTGTTIDAPGAEDIEIEEKKFSEQVAKIRDEHKRNRDIINDIKSSITEISTPVSTLIYGSSDGSKADPSQQKWELGIDLEPEVFEFVKQLRNKAEQERQKRESEERSYSFNRSQQTRNTENAMRSSTTRSPSRSPIQPQVHNHLPPRSPQKGYSIAAEDRNIQTASYKPSGSYYSDYNDANGRAEYVKQQANNTGAQGSESGSYNRNPSNKTSVYDTTASVDEEEDEEERILREKLEALKLRKRAERQAAMTSSIPNSESPSNAKMDSDGNSSWDDEPNVPSQPTISTRLQKVTSMQTGSDDTLTTPAYISANNTGTSEASKRSFFKQPDASSSTFDLKAAEQQRRLQRGLDDSDGWSDDEADKEENGNQTNGDMGQDGNSAQSYRPYTQVTAPSPVPIAPPLPQLIKSTNIASEAEPKNEGMLQHPPPAKEQQPGAVSSTSPAVPVAPPLPPIKLSSGQAAEHNSPDANSAVNNGNNSDVLSLPESVDSEDEYRTPNIPFIPPPPPLP</sequence>
<evidence type="ECO:0000256" key="4">
    <source>
        <dbReference type="ARBA" id="ARBA00009351"/>
    </source>
</evidence>
<keyword evidence="7" id="KW-1003">Cell membrane</keyword>
<feature type="compositionally biased region" description="Pro residues" evidence="18">
    <location>
        <begin position="1317"/>
        <end position="1326"/>
    </location>
</feature>
<dbReference type="PROSITE" id="PS00018">
    <property type="entry name" value="EF_HAND_1"/>
    <property type="match status" value="1"/>
</dbReference>
<dbReference type="InterPro" id="IPR018247">
    <property type="entry name" value="EF_Hand_1_Ca_BS"/>
</dbReference>
<evidence type="ECO:0000313" key="21">
    <source>
        <dbReference type="EMBL" id="AMD20759.1"/>
    </source>
</evidence>
<evidence type="ECO:0000256" key="16">
    <source>
        <dbReference type="ARBA" id="ARBA00023212"/>
    </source>
</evidence>
<reference evidence="21 22" key="1">
    <citation type="submission" date="2016-01" db="EMBL/GenBank/DDBJ databases">
        <title>Genome sequence of the yeast Holleya sinecauda.</title>
        <authorList>
            <person name="Dietrich F.S."/>
        </authorList>
    </citation>
    <scope>NUCLEOTIDE SEQUENCE [LARGE SCALE GENOMIC DNA]</scope>
    <source>
        <strain evidence="21 22">ATCC 58844</strain>
    </source>
</reference>
<keyword evidence="13 17" id="KW-0175">Coiled coil</keyword>
<dbReference type="GO" id="GO:0005509">
    <property type="term" value="F:calcium ion binding"/>
    <property type="evidence" value="ECO:0007669"/>
    <property type="project" value="InterPro"/>
</dbReference>
<comment type="similarity">
    <text evidence="4">Belongs to the PAN1 family.</text>
</comment>
<dbReference type="GO" id="GO:0030479">
    <property type="term" value="C:actin cortical patch"/>
    <property type="evidence" value="ECO:0007669"/>
    <property type="project" value="UniProtKB-SubCell"/>
</dbReference>
<evidence type="ECO:0000256" key="1">
    <source>
        <dbReference type="ARBA" id="ARBA00004125"/>
    </source>
</evidence>
<evidence type="ECO:0000256" key="11">
    <source>
        <dbReference type="ARBA" id="ARBA00022753"/>
    </source>
</evidence>
<feature type="compositionally biased region" description="Polar residues" evidence="18">
    <location>
        <begin position="1097"/>
        <end position="1136"/>
    </location>
</feature>
<feature type="compositionally biased region" description="Polar residues" evidence="18">
    <location>
        <begin position="1067"/>
        <end position="1090"/>
    </location>
</feature>
<evidence type="ECO:0000256" key="15">
    <source>
        <dbReference type="ARBA" id="ARBA00023203"/>
    </source>
</evidence>
<feature type="coiled-coil region" evidence="17">
    <location>
        <begin position="677"/>
        <end position="729"/>
    </location>
</feature>
<evidence type="ECO:0000256" key="12">
    <source>
        <dbReference type="ARBA" id="ARBA00022837"/>
    </source>
</evidence>
<feature type="compositionally biased region" description="Polar residues" evidence="18">
    <location>
        <begin position="431"/>
        <end position="440"/>
    </location>
</feature>
<dbReference type="PANTHER" id="PTHR11216">
    <property type="entry name" value="EH DOMAIN"/>
    <property type="match status" value="1"/>
</dbReference>
<keyword evidence="10" id="KW-0677">Repeat</keyword>
<keyword evidence="11" id="KW-0967">Endosome</keyword>
<organism evidence="21 22">
    <name type="scientific">Eremothecium sinecaudum</name>
    <dbReference type="NCBI Taxonomy" id="45286"/>
    <lineage>
        <taxon>Eukaryota</taxon>
        <taxon>Fungi</taxon>
        <taxon>Dikarya</taxon>
        <taxon>Ascomycota</taxon>
        <taxon>Saccharomycotina</taxon>
        <taxon>Saccharomycetes</taxon>
        <taxon>Saccharomycetales</taxon>
        <taxon>Saccharomycetaceae</taxon>
        <taxon>Eremothecium</taxon>
    </lineage>
</organism>
<dbReference type="Pfam" id="PF12763">
    <property type="entry name" value="EH"/>
    <property type="match status" value="2"/>
</dbReference>
<dbReference type="GO" id="GO:0005886">
    <property type="term" value="C:plasma membrane"/>
    <property type="evidence" value="ECO:0007669"/>
    <property type="project" value="UniProtKB-SubCell"/>
</dbReference>
<dbReference type="CDD" id="cd00052">
    <property type="entry name" value="EH"/>
    <property type="match status" value="2"/>
</dbReference>
<keyword evidence="8" id="KW-0963">Cytoplasm</keyword>
<dbReference type="InterPro" id="IPR011992">
    <property type="entry name" value="EF-hand-dom_pair"/>
</dbReference>
<name>A0A0X8HSN9_9SACH</name>
<feature type="compositionally biased region" description="Low complexity" evidence="18">
    <location>
        <begin position="10"/>
        <end position="26"/>
    </location>
</feature>
<evidence type="ECO:0000256" key="2">
    <source>
        <dbReference type="ARBA" id="ARBA00004134"/>
    </source>
</evidence>
<dbReference type="RefSeq" id="XP_017987755.1">
    <property type="nucleotide sequence ID" value="XM_018132266.1"/>
</dbReference>
<feature type="region of interest" description="Disordered" evidence="18">
    <location>
        <begin position="1060"/>
        <end position="1326"/>
    </location>
</feature>
<feature type="compositionally biased region" description="Polar residues" evidence="18">
    <location>
        <begin position="1006"/>
        <end position="1037"/>
    </location>
</feature>
<evidence type="ECO:0000256" key="8">
    <source>
        <dbReference type="ARBA" id="ARBA00022490"/>
    </source>
</evidence>
<keyword evidence="9" id="KW-0254">Endocytosis</keyword>
<dbReference type="Pfam" id="PF08226">
    <property type="entry name" value="DUF1720"/>
    <property type="match status" value="2"/>
</dbReference>
<feature type="compositionally biased region" description="Pro residues" evidence="18">
    <location>
        <begin position="1212"/>
        <end position="1221"/>
    </location>
</feature>
<dbReference type="GO" id="GO:0010008">
    <property type="term" value="C:endosome membrane"/>
    <property type="evidence" value="ECO:0007669"/>
    <property type="project" value="UniProtKB-SubCell"/>
</dbReference>
<dbReference type="FunFam" id="1.10.238.10:FF:000349">
    <property type="entry name" value="Actin cytoskeleton-regulatory complex protein PAN1"/>
    <property type="match status" value="1"/>
</dbReference>
<dbReference type="GO" id="GO:0006897">
    <property type="term" value="P:endocytosis"/>
    <property type="evidence" value="ECO:0007669"/>
    <property type="project" value="UniProtKB-KW"/>
</dbReference>
<feature type="compositionally biased region" description="Low complexity" evidence="18">
    <location>
        <begin position="1252"/>
        <end position="1262"/>
    </location>
</feature>
<comment type="subcellular location">
    <subcellularLocation>
        <location evidence="3">Cell membrane</location>
        <topology evidence="3">Peripheral membrane protein</topology>
        <orientation evidence="3">Cytoplasmic side</orientation>
    </subcellularLocation>
    <subcellularLocation>
        <location evidence="2">Cytoplasm</location>
        <location evidence="2">Cytoskeleton</location>
        <location evidence="2">Actin patch</location>
    </subcellularLocation>
    <subcellularLocation>
        <location evidence="1">Endosome membrane</location>
        <topology evidence="1">Peripheral membrane protein</topology>
        <orientation evidence="1">Cytoplasmic side</orientation>
    </subcellularLocation>
</comment>
<evidence type="ECO:0000256" key="18">
    <source>
        <dbReference type="SAM" id="MobiDB-lite"/>
    </source>
</evidence>
<dbReference type="OrthoDB" id="2015333at2759"/>
<dbReference type="PROSITE" id="PS50222">
    <property type="entry name" value="EF_HAND_2"/>
    <property type="match status" value="2"/>
</dbReference>
<proteinExistence type="inferred from homology"/>
<dbReference type="PROSITE" id="PS50031">
    <property type="entry name" value="EH"/>
    <property type="match status" value="2"/>
</dbReference>
<dbReference type="GO" id="GO:0003779">
    <property type="term" value="F:actin binding"/>
    <property type="evidence" value="ECO:0007669"/>
    <property type="project" value="UniProtKB-KW"/>
</dbReference>
<feature type="compositionally biased region" description="Acidic residues" evidence="18">
    <location>
        <begin position="1170"/>
        <end position="1181"/>
    </location>
</feature>
<dbReference type="Gene3D" id="1.10.238.10">
    <property type="entry name" value="EF-hand"/>
    <property type="match status" value="2"/>
</dbReference>
<feature type="compositionally biased region" description="Basic and acidic residues" evidence="18">
    <location>
        <begin position="1156"/>
        <end position="1169"/>
    </location>
</feature>
<feature type="region of interest" description="Disordered" evidence="18">
    <location>
        <begin position="1"/>
        <end position="26"/>
    </location>
</feature>
<dbReference type="STRING" id="45286.A0A0X8HSN9"/>
<keyword evidence="15" id="KW-0009">Actin-binding</keyword>
<dbReference type="EMBL" id="CP014244">
    <property type="protein sequence ID" value="AMD20759.1"/>
    <property type="molecule type" value="Genomic_DNA"/>
</dbReference>
<feature type="region of interest" description="Disordered" evidence="18">
    <location>
        <begin position="912"/>
        <end position="969"/>
    </location>
</feature>
<evidence type="ECO:0000256" key="7">
    <source>
        <dbReference type="ARBA" id="ARBA00022475"/>
    </source>
</evidence>
<evidence type="ECO:0000256" key="5">
    <source>
        <dbReference type="ARBA" id="ARBA00015110"/>
    </source>
</evidence>
<feature type="compositionally biased region" description="Polar residues" evidence="18">
    <location>
        <begin position="1185"/>
        <end position="1210"/>
    </location>
</feature>
<feature type="compositionally biased region" description="Polar residues" evidence="18">
    <location>
        <begin position="448"/>
        <end position="487"/>
    </location>
</feature>
<dbReference type="SMART" id="SM00027">
    <property type="entry name" value="EH"/>
    <property type="match status" value="2"/>
</dbReference>
<dbReference type="SUPFAM" id="SSF47473">
    <property type="entry name" value="EF-hand"/>
    <property type="match status" value="2"/>
</dbReference>
<feature type="compositionally biased region" description="Polar residues" evidence="18">
    <location>
        <begin position="1284"/>
        <end position="1298"/>
    </location>
</feature>
<evidence type="ECO:0000256" key="6">
    <source>
        <dbReference type="ARBA" id="ARBA00020728"/>
    </source>
</evidence>
<feature type="domain" description="EF-hand" evidence="20">
    <location>
        <begin position="569"/>
        <end position="604"/>
    </location>
</feature>
<dbReference type="GO" id="GO:0016197">
    <property type="term" value="P:endosomal transport"/>
    <property type="evidence" value="ECO:0007669"/>
    <property type="project" value="TreeGrafter"/>
</dbReference>
<keyword evidence="12" id="KW-0106">Calcium</keyword>
<evidence type="ECO:0000259" key="20">
    <source>
        <dbReference type="PROSITE" id="PS50222"/>
    </source>
</evidence>
<evidence type="ECO:0000256" key="10">
    <source>
        <dbReference type="ARBA" id="ARBA00022737"/>
    </source>
</evidence>
<protein>
    <recommendedName>
        <fullName evidence="5">Actin cytoskeleton-regulatory complex protein PAN1</fullName>
    </recommendedName>
    <alternativeName>
        <fullName evidence="6">Actin cytoskeleton-regulatory complex protein pan1</fullName>
    </alternativeName>
</protein>
<dbReference type="InterPro" id="IPR013182">
    <property type="entry name" value="DUF1720"/>
</dbReference>
<keyword evidence="22" id="KW-1185">Reference proteome</keyword>
<evidence type="ECO:0000256" key="17">
    <source>
        <dbReference type="SAM" id="Coils"/>
    </source>
</evidence>
<feature type="compositionally biased region" description="Polar residues" evidence="18">
    <location>
        <begin position="925"/>
        <end position="940"/>
    </location>
</feature>
<evidence type="ECO:0000256" key="9">
    <source>
        <dbReference type="ARBA" id="ARBA00022583"/>
    </source>
</evidence>
<evidence type="ECO:0000256" key="13">
    <source>
        <dbReference type="ARBA" id="ARBA00023054"/>
    </source>
</evidence>
<evidence type="ECO:0000259" key="19">
    <source>
        <dbReference type="PROSITE" id="PS50031"/>
    </source>
</evidence>
<feature type="domain" description="EH" evidence="19">
    <location>
        <begin position="536"/>
        <end position="625"/>
    </location>
</feature>
<feature type="region of interest" description="Disordered" evidence="18">
    <location>
        <begin position="1001"/>
        <end position="1046"/>
    </location>
</feature>
<dbReference type="GeneID" id="28724020"/>
<gene>
    <name evidence="21" type="ORF">AW171_hschr42671</name>
</gene>
<evidence type="ECO:0000256" key="3">
    <source>
        <dbReference type="ARBA" id="ARBA00004413"/>
    </source>
</evidence>
<evidence type="ECO:0000313" key="22">
    <source>
        <dbReference type="Proteomes" id="UP000243052"/>
    </source>
</evidence>
<dbReference type="InterPro" id="IPR002048">
    <property type="entry name" value="EF_hand_dom"/>
</dbReference>
<dbReference type="PANTHER" id="PTHR11216:SF173">
    <property type="entry name" value="ACTIN CYTOSKELETON-REGULATORY COMPLEX PROTEIN PAN1"/>
    <property type="match status" value="1"/>
</dbReference>
<keyword evidence="16" id="KW-0206">Cytoskeleton</keyword>
<feature type="region of interest" description="Disordered" evidence="18">
    <location>
        <begin position="431"/>
        <end position="487"/>
    </location>
</feature>
<dbReference type="InterPro" id="IPR000261">
    <property type="entry name" value="EH_dom"/>
</dbReference>
<dbReference type="Proteomes" id="UP000243052">
    <property type="component" value="Chromosome iv"/>
</dbReference>
<evidence type="ECO:0000256" key="14">
    <source>
        <dbReference type="ARBA" id="ARBA00023136"/>
    </source>
</evidence>
<feature type="domain" description="EH" evidence="19">
    <location>
        <begin position="200"/>
        <end position="282"/>
    </location>
</feature>
<keyword evidence="14" id="KW-0472">Membrane</keyword>
<dbReference type="SMART" id="SM00054">
    <property type="entry name" value="EFh"/>
    <property type="match status" value="3"/>
</dbReference>
<feature type="compositionally biased region" description="Basic and acidic residues" evidence="18">
    <location>
        <begin position="912"/>
        <end position="924"/>
    </location>
</feature>